<evidence type="ECO:0000259" key="5">
    <source>
        <dbReference type="PROSITE" id="PS50089"/>
    </source>
</evidence>
<dbReference type="InterPro" id="IPR013083">
    <property type="entry name" value="Znf_RING/FYVE/PHD"/>
</dbReference>
<keyword evidence="8" id="KW-1185">Reference proteome</keyword>
<keyword evidence="2 4" id="KW-0863">Zinc-finger</keyword>
<dbReference type="GO" id="GO:0008270">
    <property type="term" value="F:zinc ion binding"/>
    <property type="evidence" value="ECO:0007669"/>
    <property type="project" value="UniProtKB-KW"/>
</dbReference>
<organism evidence="7 8">
    <name type="scientific">Fistulifera solaris</name>
    <name type="common">Oleaginous diatom</name>
    <dbReference type="NCBI Taxonomy" id="1519565"/>
    <lineage>
        <taxon>Eukaryota</taxon>
        <taxon>Sar</taxon>
        <taxon>Stramenopiles</taxon>
        <taxon>Ochrophyta</taxon>
        <taxon>Bacillariophyta</taxon>
        <taxon>Bacillariophyceae</taxon>
        <taxon>Bacillariophycidae</taxon>
        <taxon>Naviculales</taxon>
        <taxon>Naviculaceae</taxon>
        <taxon>Fistulifera</taxon>
    </lineage>
</organism>
<dbReference type="InterPro" id="IPR002893">
    <property type="entry name" value="Znf_MYND"/>
</dbReference>
<evidence type="ECO:0000313" key="8">
    <source>
        <dbReference type="Proteomes" id="UP000198406"/>
    </source>
</evidence>
<dbReference type="PROSITE" id="PS50089">
    <property type="entry name" value="ZF_RING_2"/>
    <property type="match status" value="1"/>
</dbReference>
<evidence type="ECO:0000256" key="3">
    <source>
        <dbReference type="ARBA" id="ARBA00022833"/>
    </source>
</evidence>
<evidence type="ECO:0000313" key="7">
    <source>
        <dbReference type="EMBL" id="GAX11840.1"/>
    </source>
</evidence>
<dbReference type="Gene3D" id="3.30.40.10">
    <property type="entry name" value="Zinc/RING finger domain, C3HC4 (zinc finger)"/>
    <property type="match status" value="1"/>
</dbReference>
<evidence type="ECO:0000259" key="6">
    <source>
        <dbReference type="PROSITE" id="PS50865"/>
    </source>
</evidence>
<evidence type="ECO:0000256" key="4">
    <source>
        <dbReference type="PROSITE-ProRule" id="PRU00134"/>
    </source>
</evidence>
<dbReference type="InterPro" id="IPR001841">
    <property type="entry name" value="Znf_RING"/>
</dbReference>
<keyword evidence="3" id="KW-0862">Zinc</keyword>
<dbReference type="Proteomes" id="UP000198406">
    <property type="component" value="Unassembled WGS sequence"/>
</dbReference>
<dbReference type="InParanoid" id="A0A1Z5JCV5"/>
<name>A0A1Z5JCV5_FISSO</name>
<reference evidence="7 8" key="1">
    <citation type="journal article" date="2015" name="Plant Cell">
        <title>Oil accumulation by the oleaginous diatom Fistulifera solaris as revealed by the genome and transcriptome.</title>
        <authorList>
            <person name="Tanaka T."/>
            <person name="Maeda Y."/>
            <person name="Veluchamy A."/>
            <person name="Tanaka M."/>
            <person name="Abida H."/>
            <person name="Marechal E."/>
            <person name="Bowler C."/>
            <person name="Muto M."/>
            <person name="Sunaga Y."/>
            <person name="Tanaka M."/>
            <person name="Yoshino T."/>
            <person name="Taniguchi T."/>
            <person name="Fukuda Y."/>
            <person name="Nemoto M."/>
            <person name="Matsumoto M."/>
            <person name="Wong P.S."/>
            <person name="Aburatani S."/>
            <person name="Fujibuchi W."/>
        </authorList>
    </citation>
    <scope>NUCLEOTIDE SEQUENCE [LARGE SCALE GENOMIC DNA]</scope>
    <source>
        <strain evidence="7 8">JPCC DA0580</strain>
    </source>
</reference>
<gene>
    <name evidence="7" type="ORF">FisN_20Lh103</name>
</gene>
<dbReference type="EMBL" id="BDSP01000045">
    <property type="protein sequence ID" value="GAX11840.1"/>
    <property type="molecule type" value="Genomic_DNA"/>
</dbReference>
<comment type="caution">
    <text evidence="7">The sequence shown here is derived from an EMBL/GenBank/DDBJ whole genome shotgun (WGS) entry which is preliminary data.</text>
</comment>
<proteinExistence type="predicted"/>
<feature type="domain" description="RING-type" evidence="5">
    <location>
        <begin position="88"/>
        <end position="133"/>
    </location>
</feature>
<feature type="domain" description="MYND-type" evidence="6">
    <location>
        <begin position="15"/>
        <end position="52"/>
    </location>
</feature>
<dbReference type="OrthoDB" id="45756at2759"/>
<evidence type="ECO:0000256" key="2">
    <source>
        <dbReference type="ARBA" id="ARBA00022771"/>
    </source>
</evidence>
<accession>A0A1Z5JCV5</accession>
<protein>
    <recommendedName>
        <fullName evidence="9">MYND-type domain-containing protein</fullName>
    </recommendedName>
</protein>
<dbReference type="Gene3D" id="6.10.140.2220">
    <property type="match status" value="1"/>
</dbReference>
<sequence>MEDEQTLRRYITCDAERCGQKHPAHRCSNCKTVYYCSRDCQKAAWKRHKVVCHSVDKMKRLTAVIDDLNQMEDITGISEGNAETAGPCGIYLEETIIGPIVFNKCKHAFCYACLIHYQACRRTSSGASCPYCRSEIPDLSQSMAARVSLITARVQRGDLSVEDRHQLLDQALADVQKVCDNGGPGMKIVFTHDRARLLSLRGESKVALQELQDAIPEWTEMAEKGAKIEAIMMKCRAMNLDFNEEVKKLNLGTPGSVLRKEALVQLH</sequence>
<dbReference type="SUPFAM" id="SSF57850">
    <property type="entry name" value="RING/U-box"/>
    <property type="match status" value="1"/>
</dbReference>
<dbReference type="PROSITE" id="PS50865">
    <property type="entry name" value="ZF_MYND_2"/>
    <property type="match status" value="1"/>
</dbReference>
<keyword evidence="1" id="KW-0479">Metal-binding</keyword>
<dbReference type="Pfam" id="PF01753">
    <property type="entry name" value="zf-MYND"/>
    <property type="match status" value="1"/>
</dbReference>
<dbReference type="PROSITE" id="PS00518">
    <property type="entry name" value="ZF_RING_1"/>
    <property type="match status" value="1"/>
</dbReference>
<dbReference type="AlphaFoldDB" id="A0A1Z5JCV5"/>
<dbReference type="SUPFAM" id="SSF144232">
    <property type="entry name" value="HIT/MYND zinc finger-like"/>
    <property type="match status" value="1"/>
</dbReference>
<dbReference type="InterPro" id="IPR017907">
    <property type="entry name" value="Znf_RING_CS"/>
</dbReference>
<evidence type="ECO:0000256" key="1">
    <source>
        <dbReference type="ARBA" id="ARBA00022723"/>
    </source>
</evidence>
<evidence type="ECO:0008006" key="9">
    <source>
        <dbReference type="Google" id="ProtNLM"/>
    </source>
</evidence>